<name>A0A0A8Z6C4_ARUDO</name>
<accession>A0A0A8Z6C4</accession>
<reference evidence="1" key="2">
    <citation type="journal article" date="2015" name="Data Brief">
        <title>Shoot transcriptome of the giant reed, Arundo donax.</title>
        <authorList>
            <person name="Barrero R.A."/>
            <person name="Guerrero F.D."/>
            <person name="Moolhuijzen P."/>
            <person name="Goolsby J.A."/>
            <person name="Tidwell J."/>
            <person name="Bellgard S.E."/>
            <person name="Bellgard M.I."/>
        </authorList>
    </citation>
    <scope>NUCLEOTIDE SEQUENCE</scope>
    <source>
        <tissue evidence="1">Shoot tissue taken approximately 20 cm above the soil surface</tissue>
    </source>
</reference>
<proteinExistence type="predicted"/>
<dbReference type="EMBL" id="GBRH01264687">
    <property type="protein sequence ID" value="JAD33208.1"/>
    <property type="molecule type" value="Transcribed_RNA"/>
</dbReference>
<reference evidence="1" key="1">
    <citation type="submission" date="2014-09" db="EMBL/GenBank/DDBJ databases">
        <authorList>
            <person name="Magalhaes I.L.F."/>
            <person name="Oliveira U."/>
            <person name="Santos F.R."/>
            <person name="Vidigal T.H.D.A."/>
            <person name="Brescovit A.D."/>
            <person name="Santos A.J."/>
        </authorList>
    </citation>
    <scope>NUCLEOTIDE SEQUENCE</scope>
    <source>
        <tissue evidence="1">Shoot tissue taken approximately 20 cm above the soil surface</tissue>
    </source>
</reference>
<organism evidence="1">
    <name type="scientific">Arundo donax</name>
    <name type="common">Giant reed</name>
    <name type="synonym">Donax arundinaceus</name>
    <dbReference type="NCBI Taxonomy" id="35708"/>
    <lineage>
        <taxon>Eukaryota</taxon>
        <taxon>Viridiplantae</taxon>
        <taxon>Streptophyta</taxon>
        <taxon>Embryophyta</taxon>
        <taxon>Tracheophyta</taxon>
        <taxon>Spermatophyta</taxon>
        <taxon>Magnoliopsida</taxon>
        <taxon>Liliopsida</taxon>
        <taxon>Poales</taxon>
        <taxon>Poaceae</taxon>
        <taxon>PACMAD clade</taxon>
        <taxon>Arundinoideae</taxon>
        <taxon>Arundineae</taxon>
        <taxon>Arundo</taxon>
    </lineage>
</organism>
<evidence type="ECO:0000313" key="1">
    <source>
        <dbReference type="EMBL" id="JAD33208.1"/>
    </source>
</evidence>
<dbReference type="AlphaFoldDB" id="A0A0A8Z6C4"/>
<protein>
    <submittedName>
        <fullName evidence="1">Uncharacterized protein</fullName>
    </submittedName>
</protein>
<sequence>MQRIFYISKSYAGTIKMLQDKNCHK</sequence>